<reference evidence="7 8" key="1">
    <citation type="submission" date="2018-05" db="EMBL/GenBank/DDBJ databases">
        <title>Genomic Encyclopedia of Type Strains, Phase IV (KMG-IV): sequencing the most valuable type-strain genomes for metagenomic binning, comparative biology and taxonomic classification.</title>
        <authorList>
            <person name="Goeker M."/>
        </authorList>
    </citation>
    <scope>NUCLEOTIDE SEQUENCE [LARGE SCALE GENOMIC DNA]</scope>
    <source>
        <strain evidence="7 8">DSM 44704</strain>
    </source>
</reference>
<evidence type="ECO:0000313" key="7">
    <source>
        <dbReference type="EMBL" id="PXX56507.1"/>
    </source>
</evidence>
<dbReference type="Gene3D" id="1.10.357.10">
    <property type="entry name" value="Tetracycline Repressor, domain 2"/>
    <property type="match status" value="1"/>
</dbReference>
<evidence type="ECO:0000256" key="2">
    <source>
        <dbReference type="ARBA" id="ARBA00023015"/>
    </source>
</evidence>
<keyword evidence="8" id="KW-1185">Reference proteome</keyword>
<dbReference type="PANTHER" id="PTHR30055">
    <property type="entry name" value="HTH-TYPE TRANSCRIPTIONAL REGULATOR RUTR"/>
    <property type="match status" value="1"/>
</dbReference>
<evidence type="ECO:0000256" key="3">
    <source>
        <dbReference type="ARBA" id="ARBA00023125"/>
    </source>
</evidence>
<dbReference type="InterPro" id="IPR001647">
    <property type="entry name" value="HTH_TetR"/>
</dbReference>
<evidence type="ECO:0000259" key="6">
    <source>
        <dbReference type="PROSITE" id="PS50977"/>
    </source>
</evidence>
<dbReference type="PRINTS" id="PR00455">
    <property type="entry name" value="HTHTETR"/>
</dbReference>
<keyword evidence="2" id="KW-0805">Transcription regulation</keyword>
<organism evidence="7 8">
    <name type="scientific">Nocardia tenerifensis</name>
    <dbReference type="NCBI Taxonomy" id="228006"/>
    <lineage>
        <taxon>Bacteria</taxon>
        <taxon>Bacillati</taxon>
        <taxon>Actinomycetota</taxon>
        <taxon>Actinomycetes</taxon>
        <taxon>Mycobacteriales</taxon>
        <taxon>Nocardiaceae</taxon>
        <taxon>Nocardia</taxon>
    </lineage>
</organism>
<dbReference type="InterPro" id="IPR050109">
    <property type="entry name" value="HTH-type_TetR-like_transc_reg"/>
</dbReference>
<dbReference type="SUPFAM" id="SSF46689">
    <property type="entry name" value="Homeodomain-like"/>
    <property type="match status" value="1"/>
</dbReference>
<evidence type="ECO:0000256" key="1">
    <source>
        <dbReference type="ARBA" id="ARBA00022491"/>
    </source>
</evidence>
<keyword evidence="1" id="KW-0678">Repressor</keyword>
<evidence type="ECO:0000313" key="8">
    <source>
        <dbReference type="Proteomes" id="UP000247569"/>
    </source>
</evidence>
<dbReference type="EMBL" id="QJKF01000019">
    <property type="protein sequence ID" value="PXX56507.1"/>
    <property type="molecule type" value="Genomic_DNA"/>
</dbReference>
<dbReference type="Proteomes" id="UP000247569">
    <property type="component" value="Unassembled WGS sequence"/>
</dbReference>
<keyword evidence="4" id="KW-0804">Transcription</keyword>
<dbReference type="AlphaFoldDB" id="A0A318JQY3"/>
<accession>A0A318JQY3</accession>
<evidence type="ECO:0000256" key="5">
    <source>
        <dbReference type="PROSITE-ProRule" id="PRU00335"/>
    </source>
</evidence>
<dbReference type="InterPro" id="IPR036271">
    <property type="entry name" value="Tet_transcr_reg_TetR-rel_C_sf"/>
</dbReference>
<feature type="DNA-binding region" description="H-T-H motif" evidence="5">
    <location>
        <begin position="39"/>
        <end position="58"/>
    </location>
</feature>
<proteinExistence type="predicted"/>
<sequence>MSKAGTATRGLGAAHDERRRAILDAVFAIIDTDGAEQVSIRNVAQRAGVSIGRVQHYFSSKDDLLTAAFTTITTLGGDRVRDRLTQTPREPVATLRAVLTEMIPHSEDDCRLHRIMQSFEAYARPRPHLAAQVTEGYDGLIELARTLLGGEPDLARELIALTVGLADLVLTGNLTAEQAERIALTRLDQITSA</sequence>
<protein>
    <submittedName>
        <fullName evidence="7">TetR family transcriptional regulator</fullName>
    </submittedName>
</protein>
<dbReference type="Pfam" id="PF13977">
    <property type="entry name" value="TetR_C_6"/>
    <property type="match status" value="1"/>
</dbReference>
<dbReference type="Pfam" id="PF00440">
    <property type="entry name" value="TetR_N"/>
    <property type="match status" value="1"/>
</dbReference>
<dbReference type="SUPFAM" id="SSF48498">
    <property type="entry name" value="Tetracyclin repressor-like, C-terminal domain"/>
    <property type="match status" value="1"/>
</dbReference>
<dbReference type="InterPro" id="IPR009057">
    <property type="entry name" value="Homeodomain-like_sf"/>
</dbReference>
<dbReference type="PANTHER" id="PTHR30055:SF226">
    <property type="entry name" value="HTH-TYPE TRANSCRIPTIONAL REGULATOR PKSA"/>
    <property type="match status" value="1"/>
</dbReference>
<feature type="domain" description="HTH tetR-type" evidence="6">
    <location>
        <begin position="16"/>
        <end position="76"/>
    </location>
</feature>
<dbReference type="RefSeq" id="WP_040733962.1">
    <property type="nucleotide sequence ID" value="NZ_QJKF01000019.1"/>
</dbReference>
<keyword evidence="3 5" id="KW-0238">DNA-binding</keyword>
<evidence type="ECO:0000256" key="4">
    <source>
        <dbReference type="ARBA" id="ARBA00023163"/>
    </source>
</evidence>
<gene>
    <name evidence="7" type="ORF">DFR70_11959</name>
</gene>
<dbReference type="GO" id="GO:0000976">
    <property type="term" value="F:transcription cis-regulatory region binding"/>
    <property type="evidence" value="ECO:0007669"/>
    <property type="project" value="TreeGrafter"/>
</dbReference>
<dbReference type="GO" id="GO:0003700">
    <property type="term" value="F:DNA-binding transcription factor activity"/>
    <property type="evidence" value="ECO:0007669"/>
    <property type="project" value="TreeGrafter"/>
</dbReference>
<dbReference type="PROSITE" id="PS50977">
    <property type="entry name" value="HTH_TETR_2"/>
    <property type="match status" value="1"/>
</dbReference>
<dbReference type="InterPro" id="IPR039538">
    <property type="entry name" value="BetI_C"/>
</dbReference>
<name>A0A318JQY3_9NOCA</name>
<comment type="caution">
    <text evidence="7">The sequence shown here is derived from an EMBL/GenBank/DDBJ whole genome shotgun (WGS) entry which is preliminary data.</text>
</comment>